<evidence type="ECO:0000313" key="1">
    <source>
        <dbReference type="Proteomes" id="UP001652620"/>
    </source>
</evidence>
<reference evidence="2" key="1">
    <citation type="submission" date="2025-08" db="UniProtKB">
        <authorList>
            <consortium name="RefSeq"/>
        </authorList>
    </citation>
    <scope>IDENTIFICATION</scope>
    <source>
        <tissue evidence="2">Adult</tissue>
    </source>
</reference>
<organism evidence="1 2">
    <name type="scientific">Bactrocera dorsalis</name>
    <name type="common">Oriental fruit fly</name>
    <name type="synonym">Dacus dorsalis</name>
    <dbReference type="NCBI Taxonomy" id="27457"/>
    <lineage>
        <taxon>Eukaryota</taxon>
        <taxon>Metazoa</taxon>
        <taxon>Ecdysozoa</taxon>
        <taxon>Arthropoda</taxon>
        <taxon>Hexapoda</taxon>
        <taxon>Insecta</taxon>
        <taxon>Pterygota</taxon>
        <taxon>Neoptera</taxon>
        <taxon>Endopterygota</taxon>
        <taxon>Diptera</taxon>
        <taxon>Brachycera</taxon>
        <taxon>Muscomorpha</taxon>
        <taxon>Tephritoidea</taxon>
        <taxon>Tephritidae</taxon>
        <taxon>Bactrocera</taxon>
        <taxon>Bactrocera</taxon>
    </lineage>
</organism>
<protein>
    <submittedName>
        <fullName evidence="2">Uncharacterized protein LOC125777195 isoform X2</fullName>
    </submittedName>
</protein>
<accession>A0ABM3JDX6</accession>
<keyword evidence="1" id="KW-1185">Reference proteome</keyword>
<dbReference type="GeneID" id="125777195"/>
<dbReference type="Proteomes" id="UP001652620">
    <property type="component" value="Chromosome 3"/>
</dbReference>
<sequence>MTIGDRLFVSFGTARPTQQHNTMFHAYAVVVFVEQCFNFYCSLTLLHFLEFSMEWENTIGEANTQYFKKNKRKAQFILDFKERKRKRLTRRKRNHLDHW</sequence>
<dbReference type="RefSeq" id="XP_049307430.1">
    <property type="nucleotide sequence ID" value="XM_049451473.1"/>
</dbReference>
<evidence type="ECO:0000313" key="2">
    <source>
        <dbReference type="RefSeq" id="XP_049307430.1"/>
    </source>
</evidence>
<gene>
    <name evidence="2" type="primary">LOC125777195</name>
</gene>
<proteinExistence type="predicted"/>
<name>A0ABM3JDX6_BACDO</name>